<dbReference type="Pfam" id="PF02518">
    <property type="entry name" value="HATPase_c"/>
    <property type="match status" value="1"/>
</dbReference>
<comment type="function">
    <text evidence="11">Involved in the transmission of sensory signals from the chemoreceptors to the flagellar motors. CheA is autophosphorylated; it can transfer its phosphate group to either CheB or CheY.</text>
</comment>
<dbReference type="InterPro" id="IPR005467">
    <property type="entry name" value="His_kinase_dom"/>
</dbReference>
<dbReference type="Proteomes" id="UP000185062">
    <property type="component" value="Unassembled WGS sequence"/>
</dbReference>
<dbReference type="AlphaFoldDB" id="A0A1N6I6M5"/>
<keyword evidence="8 16" id="KW-0418">Kinase</keyword>
<evidence type="ECO:0000256" key="12">
    <source>
        <dbReference type="PROSITE-ProRule" id="PRU00110"/>
    </source>
</evidence>
<keyword evidence="4" id="KW-0145">Chemotaxis</keyword>
<accession>A0A1N6I6M5</accession>
<dbReference type="InterPro" id="IPR036097">
    <property type="entry name" value="HisK_dim/P_sf"/>
</dbReference>
<evidence type="ECO:0000256" key="7">
    <source>
        <dbReference type="ARBA" id="ARBA00022741"/>
    </source>
</evidence>
<feature type="domain" description="HPt" evidence="15">
    <location>
        <begin position="1"/>
        <end position="105"/>
    </location>
</feature>
<dbReference type="SUPFAM" id="SSF47226">
    <property type="entry name" value="Histidine-containing phosphotransfer domain, HPT domain"/>
    <property type="match status" value="1"/>
</dbReference>
<evidence type="ECO:0000256" key="11">
    <source>
        <dbReference type="ARBA" id="ARBA00035100"/>
    </source>
</evidence>
<dbReference type="InterPro" id="IPR051315">
    <property type="entry name" value="Bact_Chemotaxis_CheA"/>
</dbReference>
<dbReference type="GO" id="GO:0005737">
    <property type="term" value="C:cytoplasm"/>
    <property type="evidence" value="ECO:0007669"/>
    <property type="project" value="InterPro"/>
</dbReference>
<dbReference type="CDD" id="cd00732">
    <property type="entry name" value="CheW"/>
    <property type="match status" value="1"/>
</dbReference>
<organism evidence="16 17">
    <name type="scientific">Nitrosomonas cryotolerans ATCC 49181</name>
    <dbReference type="NCBI Taxonomy" id="1131553"/>
    <lineage>
        <taxon>Bacteria</taxon>
        <taxon>Pseudomonadati</taxon>
        <taxon>Pseudomonadota</taxon>
        <taxon>Betaproteobacteria</taxon>
        <taxon>Nitrosomonadales</taxon>
        <taxon>Nitrosomonadaceae</taxon>
        <taxon>Nitrosomonas</taxon>
    </lineage>
</organism>
<dbReference type="GO" id="GO:0005524">
    <property type="term" value="F:ATP binding"/>
    <property type="evidence" value="ECO:0007669"/>
    <property type="project" value="UniProtKB-KW"/>
</dbReference>
<dbReference type="InterPro" id="IPR036061">
    <property type="entry name" value="CheW-like_dom_sf"/>
</dbReference>
<evidence type="ECO:0000256" key="3">
    <source>
        <dbReference type="ARBA" id="ARBA00021495"/>
    </source>
</evidence>
<name>A0A1N6I6M5_9PROT</name>
<dbReference type="Gene3D" id="1.10.287.560">
    <property type="entry name" value="Histidine kinase CheA-like, homodimeric domain"/>
    <property type="match status" value="1"/>
</dbReference>
<dbReference type="InterPro" id="IPR003594">
    <property type="entry name" value="HATPase_dom"/>
</dbReference>
<dbReference type="SUPFAM" id="SSF55874">
    <property type="entry name" value="ATPase domain of HSP90 chaperone/DNA topoisomerase II/histidine kinase"/>
    <property type="match status" value="1"/>
</dbReference>
<evidence type="ECO:0000256" key="1">
    <source>
        <dbReference type="ARBA" id="ARBA00000085"/>
    </source>
</evidence>
<keyword evidence="6" id="KW-0808">Transferase</keyword>
<evidence type="ECO:0000256" key="9">
    <source>
        <dbReference type="ARBA" id="ARBA00022840"/>
    </source>
</evidence>
<dbReference type="SUPFAM" id="SSF50341">
    <property type="entry name" value="CheW-like"/>
    <property type="match status" value="2"/>
</dbReference>
<dbReference type="PRINTS" id="PR00344">
    <property type="entry name" value="BCTRLSENSOR"/>
</dbReference>
<dbReference type="FunFam" id="2.30.30.40:FF:000048">
    <property type="entry name" value="Chemotaxis protein CheA, putative"/>
    <property type="match status" value="1"/>
</dbReference>
<evidence type="ECO:0000313" key="16">
    <source>
        <dbReference type="EMBL" id="SIO27661.1"/>
    </source>
</evidence>
<keyword evidence="7" id="KW-0547">Nucleotide-binding</keyword>
<dbReference type="Pfam" id="PF01627">
    <property type="entry name" value="Hpt"/>
    <property type="match status" value="1"/>
</dbReference>
<dbReference type="InterPro" id="IPR037006">
    <property type="entry name" value="CheA-like_homodim_sf"/>
</dbReference>
<reference evidence="16 17" key="1">
    <citation type="submission" date="2016-12" db="EMBL/GenBank/DDBJ databases">
        <authorList>
            <person name="Song W.-J."/>
            <person name="Kurnit D.M."/>
        </authorList>
    </citation>
    <scope>NUCLEOTIDE SEQUENCE [LARGE SCALE GENOMIC DNA]</scope>
    <source>
        <strain evidence="16 17">ATCC 49181</strain>
    </source>
</reference>
<evidence type="ECO:0000259" key="13">
    <source>
        <dbReference type="PROSITE" id="PS50109"/>
    </source>
</evidence>
<evidence type="ECO:0000256" key="6">
    <source>
        <dbReference type="ARBA" id="ARBA00022679"/>
    </source>
</evidence>
<dbReference type="InterPro" id="IPR004105">
    <property type="entry name" value="CheA-like_dim"/>
</dbReference>
<dbReference type="PROSITE" id="PS50851">
    <property type="entry name" value="CHEW"/>
    <property type="match status" value="2"/>
</dbReference>
<keyword evidence="10" id="KW-0902">Two-component regulatory system</keyword>
<protein>
    <recommendedName>
        <fullName evidence="3">Chemotaxis protein CheA</fullName>
        <ecNumber evidence="2">2.7.13.3</ecNumber>
    </recommendedName>
</protein>
<proteinExistence type="predicted"/>
<evidence type="ECO:0000256" key="4">
    <source>
        <dbReference type="ARBA" id="ARBA00022500"/>
    </source>
</evidence>
<sequence>MSIDLEQFYALFFEESSELLVRMETCLLELDVHALELEDLNTVFHTVHSIKGGASTFGFTDIIDMTHSLETLLDKLRKGELELHNEVIDIFLKANDVIKSQLAEYRGNGQVDPTIVAEVYKALKQFSEVTPTFDKRVSPPQSDPIIHSQTIPSDAIQIEATNSAAKPLIKTLDASIETPAPAIANDNDETRVKECLQSPSRQEIADKELAVQAGESETQKSSELIAPSSEISWMRVRVEKVDEIVNLIGELVITQTMLVQTTSQLDPVIHENLLSKVDQLARNTQDLQVAAMSIRMLPISFVFSRFSRVVHDLAMKLNKQVELETMGADTRLDKSLIEKIIDPLTHLVRNSLDHGIELPEKRMAANKPAKGTITLRAFYQGNRIIIEVSDDGGGLDRERILKKAKEHGLSADDGMSDQEVWMLIFESGFSTVEAITDISGRGMGMDIVKCTIQAMGGYIEIHSIPGIGTTISIRLPLTLVILDGLSVAVGDQVLIVPLMYILESLQPKAGDIKAVNGQGYVVQIRGDYLPVIVLQEVLDIRSEAIDIDNGILVVLEAEGYKAALLVDTLLGQHQAVIKNLESNYRRVRGISGATIMGDGKVALILNIIEIVMMSQHELIRQSHRFHKSPALISQSKEVARNMSQKQATSAVESDGKHVDLPSGEFLIFHLGKEVYGIDILKVKEIRTYDGVTQIANTPDFIKGVINLRGIIVPIIDMRIKLKLGSVEYDALTIVIILNVLGRVMGIVVDGVPDVINLDVAQIQPVPVLGSVIDTEYIMGLGTADNQMVILIDIEELMGSAEMDLIDQAVK</sequence>
<dbReference type="PROSITE" id="PS50109">
    <property type="entry name" value="HIS_KIN"/>
    <property type="match status" value="1"/>
</dbReference>
<evidence type="ECO:0000256" key="2">
    <source>
        <dbReference type="ARBA" id="ARBA00012438"/>
    </source>
</evidence>
<dbReference type="PROSITE" id="PS50894">
    <property type="entry name" value="HPT"/>
    <property type="match status" value="1"/>
</dbReference>
<dbReference type="SMART" id="SM00260">
    <property type="entry name" value="CheW"/>
    <property type="match status" value="2"/>
</dbReference>
<dbReference type="FunFam" id="3.30.565.10:FF:000016">
    <property type="entry name" value="Chemotaxis protein CheA, putative"/>
    <property type="match status" value="1"/>
</dbReference>
<dbReference type="InterPro" id="IPR008207">
    <property type="entry name" value="Sig_transdc_His_kin_Hpt_dom"/>
</dbReference>
<evidence type="ECO:0000313" key="17">
    <source>
        <dbReference type="Proteomes" id="UP000185062"/>
    </source>
</evidence>
<dbReference type="InterPro" id="IPR002545">
    <property type="entry name" value="CheW-lke_dom"/>
</dbReference>
<evidence type="ECO:0000259" key="14">
    <source>
        <dbReference type="PROSITE" id="PS50851"/>
    </source>
</evidence>
<dbReference type="Gene3D" id="2.30.30.40">
    <property type="entry name" value="SH3 Domains"/>
    <property type="match status" value="2"/>
</dbReference>
<dbReference type="CDD" id="cd00731">
    <property type="entry name" value="CheA_reg"/>
    <property type="match status" value="1"/>
</dbReference>
<evidence type="ECO:0000256" key="5">
    <source>
        <dbReference type="ARBA" id="ARBA00022553"/>
    </source>
</evidence>
<dbReference type="eggNOG" id="COG0643">
    <property type="taxonomic scope" value="Bacteria"/>
</dbReference>
<dbReference type="SMART" id="SM00073">
    <property type="entry name" value="HPT"/>
    <property type="match status" value="1"/>
</dbReference>
<keyword evidence="9" id="KW-0067">ATP-binding</keyword>
<evidence type="ECO:0000256" key="10">
    <source>
        <dbReference type="ARBA" id="ARBA00023012"/>
    </source>
</evidence>
<dbReference type="STRING" id="44575.SAMN05216419_10328"/>
<evidence type="ECO:0000259" key="15">
    <source>
        <dbReference type="PROSITE" id="PS50894"/>
    </source>
</evidence>
<dbReference type="EC" id="2.7.13.3" evidence="2"/>
<gene>
    <name evidence="16" type="ORF">SAMN02743940_1578</name>
</gene>
<dbReference type="SMART" id="SM01231">
    <property type="entry name" value="H-kinase_dim"/>
    <property type="match status" value="1"/>
</dbReference>
<dbReference type="GO" id="GO:0006935">
    <property type="term" value="P:chemotaxis"/>
    <property type="evidence" value="ECO:0007669"/>
    <property type="project" value="UniProtKB-KW"/>
</dbReference>
<dbReference type="PANTHER" id="PTHR43395">
    <property type="entry name" value="SENSOR HISTIDINE KINASE CHEA"/>
    <property type="match status" value="1"/>
</dbReference>
<dbReference type="Gene3D" id="3.30.565.10">
    <property type="entry name" value="Histidine kinase-like ATPase, C-terminal domain"/>
    <property type="match status" value="1"/>
</dbReference>
<dbReference type="GO" id="GO:0000155">
    <property type="term" value="F:phosphorelay sensor kinase activity"/>
    <property type="evidence" value="ECO:0007669"/>
    <property type="project" value="InterPro"/>
</dbReference>
<keyword evidence="5 12" id="KW-0597">Phosphoprotein</keyword>
<feature type="domain" description="Histidine kinase" evidence="13">
    <location>
        <begin position="239"/>
        <end position="479"/>
    </location>
</feature>
<dbReference type="eggNOG" id="COG0835">
    <property type="taxonomic scope" value="Bacteria"/>
</dbReference>
<keyword evidence="17" id="KW-1185">Reference proteome</keyword>
<comment type="catalytic activity">
    <reaction evidence="1">
        <text>ATP + protein L-histidine = ADP + protein N-phospho-L-histidine.</text>
        <dbReference type="EC" id="2.7.13.3"/>
    </reaction>
</comment>
<evidence type="ECO:0000256" key="8">
    <source>
        <dbReference type="ARBA" id="ARBA00022777"/>
    </source>
</evidence>
<dbReference type="SMART" id="SM00387">
    <property type="entry name" value="HATPase_c"/>
    <property type="match status" value="1"/>
</dbReference>
<dbReference type="RefSeq" id="WP_074202550.1">
    <property type="nucleotide sequence ID" value="NZ_FSRO01000001.1"/>
</dbReference>
<dbReference type="CDD" id="cd16916">
    <property type="entry name" value="HATPase_CheA-like"/>
    <property type="match status" value="1"/>
</dbReference>
<dbReference type="InterPro" id="IPR036641">
    <property type="entry name" value="HPT_dom_sf"/>
</dbReference>
<dbReference type="Gene3D" id="2.40.50.180">
    <property type="entry name" value="CheA-289, Domain 4"/>
    <property type="match status" value="1"/>
</dbReference>
<dbReference type="EMBL" id="FSRO01000001">
    <property type="protein sequence ID" value="SIO27661.1"/>
    <property type="molecule type" value="Genomic_DNA"/>
</dbReference>
<dbReference type="PANTHER" id="PTHR43395:SF10">
    <property type="entry name" value="CHEMOTAXIS PROTEIN CHEA"/>
    <property type="match status" value="1"/>
</dbReference>
<dbReference type="Pfam" id="PF02895">
    <property type="entry name" value="H-kinase_dim"/>
    <property type="match status" value="1"/>
</dbReference>
<dbReference type="CDD" id="cd00088">
    <property type="entry name" value="HPT"/>
    <property type="match status" value="1"/>
</dbReference>
<dbReference type="Pfam" id="PF01584">
    <property type="entry name" value="CheW"/>
    <property type="match status" value="2"/>
</dbReference>
<dbReference type="InterPro" id="IPR004358">
    <property type="entry name" value="Sig_transdc_His_kin-like_C"/>
</dbReference>
<feature type="modified residue" description="Phosphohistidine" evidence="12">
    <location>
        <position position="48"/>
    </location>
</feature>
<dbReference type="InterPro" id="IPR036890">
    <property type="entry name" value="HATPase_C_sf"/>
</dbReference>
<feature type="domain" description="CheW-like" evidence="14">
    <location>
        <begin position="662"/>
        <end position="802"/>
    </location>
</feature>
<dbReference type="Gene3D" id="1.20.120.160">
    <property type="entry name" value="HPT domain"/>
    <property type="match status" value="1"/>
</dbReference>
<dbReference type="SUPFAM" id="SSF47384">
    <property type="entry name" value="Homodimeric domain of signal transducing histidine kinase"/>
    <property type="match status" value="1"/>
</dbReference>
<feature type="domain" description="CheW-like" evidence="14">
    <location>
        <begin position="481"/>
        <end position="616"/>
    </location>
</feature>